<keyword evidence="2" id="KW-1185">Reference proteome</keyword>
<organism evidence="1 2">
    <name type="scientific">Alkalibaculum bacchi</name>
    <dbReference type="NCBI Taxonomy" id="645887"/>
    <lineage>
        <taxon>Bacteria</taxon>
        <taxon>Bacillati</taxon>
        <taxon>Bacillota</taxon>
        <taxon>Clostridia</taxon>
        <taxon>Eubacteriales</taxon>
        <taxon>Eubacteriaceae</taxon>
        <taxon>Alkalibaculum</taxon>
    </lineage>
</organism>
<dbReference type="OrthoDB" id="43591at2"/>
<name>A0A366IF94_9FIRM</name>
<dbReference type="Proteomes" id="UP000253490">
    <property type="component" value="Unassembled WGS sequence"/>
</dbReference>
<evidence type="ECO:0000313" key="2">
    <source>
        <dbReference type="Proteomes" id="UP000253490"/>
    </source>
</evidence>
<dbReference type="EMBL" id="QNRX01000001">
    <property type="protein sequence ID" value="RBP70052.1"/>
    <property type="molecule type" value="Genomic_DNA"/>
</dbReference>
<reference evidence="1 2" key="1">
    <citation type="submission" date="2018-06" db="EMBL/GenBank/DDBJ databases">
        <title>Genomic Encyclopedia of Type Strains, Phase IV (KMG-IV): sequencing the most valuable type-strain genomes for metagenomic binning, comparative biology and taxonomic classification.</title>
        <authorList>
            <person name="Goeker M."/>
        </authorList>
    </citation>
    <scope>NUCLEOTIDE SEQUENCE [LARGE SCALE GENOMIC DNA]</scope>
    <source>
        <strain evidence="1 2">DSM 22112</strain>
    </source>
</reference>
<accession>A0A366IF94</accession>
<dbReference type="AlphaFoldDB" id="A0A366IF94"/>
<sequence length="209" mass="23647">MESTDIQNVEESIGKVIGVMCSRIVVNESHIITEIHILSDNQRSVKQIIRDVESLLMAKYNIKVDHKIISIAQIYEKGETPQSQRLQIGSVEYGSYNMQAKAKVTLECDGKTYEGKSEGIRSTSQINRLIAEATLDAIEIFLNYKVKFILEEIKLVSIAGREVVLLALYEMYEQREKLFVGKCIVESDINTAIIKAVLNSINRQIRVIP</sequence>
<gene>
    <name evidence="1" type="ORF">DES36_101104</name>
</gene>
<proteinExistence type="predicted"/>
<protein>
    <submittedName>
        <fullName evidence="1">Uncharacterized protein</fullName>
    </submittedName>
</protein>
<comment type="caution">
    <text evidence="1">The sequence shown here is derived from an EMBL/GenBank/DDBJ whole genome shotgun (WGS) entry which is preliminary data.</text>
</comment>
<dbReference type="RefSeq" id="WP_113919264.1">
    <property type="nucleotide sequence ID" value="NZ_QNRX01000001.1"/>
</dbReference>
<evidence type="ECO:0000313" key="1">
    <source>
        <dbReference type="EMBL" id="RBP70052.1"/>
    </source>
</evidence>